<evidence type="ECO:0008006" key="4">
    <source>
        <dbReference type="Google" id="ProtNLM"/>
    </source>
</evidence>
<gene>
    <name evidence="2" type="ORF">GCM10020367_44450</name>
</gene>
<protein>
    <recommendedName>
        <fullName evidence="4">VapC45 PIN like domain-containing protein</fullName>
    </recommendedName>
</protein>
<evidence type="ECO:0000313" key="2">
    <source>
        <dbReference type="EMBL" id="GAA3375685.1"/>
    </source>
</evidence>
<sequence>MRELGLYAHILDAQDDAAVLLRKLHDSNWISLRRTDAMDTELADARPEKWMSLTETSASYAESFGPLVLDHSRLDHCVLGSDDDATRNDQVFAALFPGADRATCRKNHIRDAMHAATAIRYGGRAFITHERKLRNKSDQIAELFHGFRIWSPDDALAEASRGIAGVRELYRREPERGSLPEWPTDEDLGTGRGAV</sequence>
<name>A0ABP6SFS5_9ACTN</name>
<organism evidence="2 3">
    <name type="scientific">Streptomyces sannanensis</name>
    <dbReference type="NCBI Taxonomy" id="285536"/>
    <lineage>
        <taxon>Bacteria</taxon>
        <taxon>Bacillati</taxon>
        <taxon>Actinomycetota</taxon>
        <taxon>Actinomycetes</taxon>
        <taxon>Kitasatosporales</taxon>
        <taxon>Streptomycetaceae</taxon>
        <taxon>Streptomyces</taxon>
    </lineage>
</organism>
<dbReference type="Proteomes" id="UP001499990">
    <property type="component" value="Unassembled WGS sequence"/>
</dbReference>
<evidence type="ECO:0000313" key="3">
    <source>
        <dbReference type="Proteomes" id="UP001499990"/>
    </source>
</evidence>
<reference evidence="3" key="1">
    <citation type="journal article" date="2019" name="Int. J. Syst. Evol. Microbiol.">
        <title>The Global Catalogue of Microorganisms (GCM) 10K type strain sequencing project: providing services to taxonomists for standard genome sequencing and annotation.</title>
        <authorList>
            <consortium name="The Broad Institute Genomics Platform"/>
            <consortium name="The Broad Institute Genome Sequencing Center for Infectious Disease"/>
            <person name="Wu L."/>
            <person name="Ma J."/>
        </authorList>
    </citation>
    <scope>NUCLEOTIDE SEQUENCE [LARGE SCALE GENOMIC DNA]</scope>
    <source>
        <strain evidence="3">JCM 9651</strain>
    </source>
</reference>
<feature type="region of interest" description="Disordered" evidence="1">
    <location>
        <begin position="174"/>
        <end position="195"/>
    </location>
</feature>
<evidence type="ECO:0000256" key="1">
    <source>
        <dbReference type="SAM" id="MobiDB-lite"/>
    </source>
</evidence>
<keyword evidence="3" id="KW-1185">Reference proteome</keyword>
<comment type="caution">
    <text evidence="2">The sequence shown here is derived from an EMBL/GenBank/DDBJ whole genome shotgun (WGS) entry which is preliminary data.</text>
</comment>
<proteinExistence type="predicted"/>
<dbReference type="EMBL" id="BAAAYL010000001">
    <property type="protein sequence ID" value="GAA3375685.1"/>
    <property type="molecule type" value="Genomic_DNA"/>
</dbReference>
<accession>A0ABP6SFS5</accession>